<reference evidence="13" key="1">
    <citation type="submission" date="2016-06" db="UniProtKB">
        <authorList>
            <consortium name="WormBaseParasite"/>
        </authorList>
    </citation>
    <scope>IDENTIFICATION</scope>
</reference>
<feature type="compositionally biased region" description="Gly residues" evidence="9">
    <location>
        <begin position="96"/>
        <end position="112"/>
    </location>
</feature>
<dbReference type="InterPro" id="IPR000504">
    <property type="entry name" value="RRM_dom"/>
</dbReference>
<evidence type="ECO:0000256" key="8">
    <source>
        <dbReference type="PROSITE-ProRule" id="PRU00176"/>
    </source>
</evidence>
<keyword evidence="4" id="KW-0677">Repeat</keyword>
<dbReference type="FunFam" id="3.30.70.330:FF:000053">
    <property type="entry name" value="Serine/arginine-rich splicing factor 1"/>
    <property type="match status" value="1"/>
</dbReference>
<evidence type="ECO:0000256" key="6">
    <source>
        <dbReference type="ARBA" id="ARBA00023187"/>
    </source>
</evidence>
<gene>
    <name evidence="11" type="ORF">TCNE_LOCUS13995</name>
</gene>
<dbReference type="EMBL" id="UYWY01022005">
    <property type="protein sequence ID" value="VDM45316.1"/>
    <property type="molecule type" value="Genomic_DNA"/>
</dbReference>
<comment type="similarity">
    <text evidence="2">Belongs to the splicing factor SR family.</text>
</comment>
<dbReference type="WBParaSite" id="TCNE_0001399501-mRNA-1">
    <property type="protein sequence ID" value="TCNE_0001399501-mRNA-1"/>
    <property type="gene ID" value="TCNE_0001399501"/>
</dbReference>
<evidence type="ECO:0000256" key="5">
    <source>
        <dbReference type="ARBA" id="ARBA00022884"/>
    </source>
</evidence>
<dbReference type="InterPro" id="IPR050374">
    <property type="entry name" value="RRT5_SRSF_SR"/>
</dbReference>
<dbReference type="PANTHER" id="PTHR23003">
    <property type="entry name" value="RNA RECOGNITION MOTIF RRM DOMAIN CONTAINING PROTEIN"/>
    <property type="match status" value="1"/>
</dbReference>
<evidence type="ECO:0000313" key="12">
    <source>
        <dbReference type="Proteomes" id="UP000050794"/>
    </source>
</evidence>
<dbReference type="GO" id="GO:0003729">
    <property type="term" value="F:mRNA binding"/>
    <property type="evidence" value="ECO:0007669"/>
    <property type="project" value="TreeGrafter"/>
</dbReference>
<comment type="subcellular location">
    <subcellularLocation>
        <location evidence="1">Nucleus</location>
    </subcellularLocation>
</comment>
<feature type="domain" description="RRM" evidence="10">
    <location>
        <begin position="130"/>
        <end position="206"/>
    </location>
</feature>
<keyword evidence="5 8" id="KW-0694">RNA-binding</keyword>
<dbReference type="Pfam" id="PF00076">
    <property type="entry name" value="RRM_1"/>
    <property type="match status" value="2"/>
</dbReference>
<evidence type="ECO:0000256" key="7">
    <source>
        <dbReference type="ARBA" id="ARBA00023242"/>
    </source>
</evidence>
<feature type="compositionally biased region" description="Basic residues" evidence="9">
    <location>
        <begin position="208"/>
        <end position="218"/>
    </location>
</feature>
<keyword evidence="3" id="KW-0507">mRNA processing</keyword>
<dbReference type="Gene3D" id="3.30.70.330">
    <property type="match status" value="2"/>
</dbReference>
<dbReference type="InterPro" id="IPR012677">
    <property type="entry name" value="Nucleotide-bd_a/b_plait_sf"/>
</dbReference>
<accession>A0A183UZS5</accession>
<evidence type="ECO:0000313" key="13">
    <source>
        <dbReference type="WBParaSite" id="TCNE_0001399501-mRNA-1"/>
    </source>
</evidence>
<name>A0A183UZS5_TOXCA</name>
<reference evidence="11 12" key="2">
    <citation type="submission" date="2018-11" db="EMBL/GenBank/DDBJ databases">
        <authorList>
            <consortium name="Pathogen Informatics"/>
        </authorList>
    </citation>
    <scope>NUCLEOTIDE SEQUENCE [LARGE SCALE GENOMIC DNA]</scope>
</reference>
<evidence type="ECO:0000313" key="11">
    <source>
        <dbReference type="EMBL" id="VDM45316.1"/>
    </source>
</evidence>
<proteinExistence type="inferred from homology"/>
<dbReference type="InterPro" id="IPR035979">
    <property type="entry name" value="RBD_domain_sf"/>
</dbReference>
<evidence type="ECO:0000256" key="4">
    <source>
        <dbReference type="ARBA" id="ARBA00022737"/>
    </source>
</evidence>
<dbReference type="SMART" id="SM00360">
    <property type="entry name" value="RRM"/>
    <property type="match status" value="2"/>
</dbReference>
<keyword evidence="6" id="KW-0508">mRNA splicing</keyword>
<evidence type="ECO:0000256" key="9">
    <source>
        <dbReference type="SAM" id="MobiDB-lite"/>
    </source>
</evidence>
<dbReference type="CDD" id="cd12601">
    <property type="entry name" value="RRM2_SRSF1_like"/>
    <property type="match status" value="1"/>
</dbReference>
<keyword evidence="7" id="KW-0539">Nucleus</keyword>
<dbReference type="GO" id="GO:0005634">
    <property type="term" value="C:nucleus"/>
    <property type="evidence" value="ECO:0007669"/>
    <property type="project" value="UniProtKB-SubCell"/>
</dbReference>
<organism evidence="12 13">
    <name type="scientific">Toxocara canis</name>
    <name type="common">Canine roundworm</name>
    <dbReference type="NCBI Taxonomy" id="6265"/>
    <lineage>
        <taxon>Eukaryota</taxon>
        <taxon>Metazoa</taxon>
        <taxon>Ecdysozoa</taxon>
        <taxon>Nematoda</taxon>
        <taxon>Chromadorea</taxon>
        <taxon>Rhabditida</taxon>
        <taxon>Spirurina</taxon>
        <taxon>Ascaridomorpha</taxon>
        <taxon>Ascaridoidea</taxon>
        <taxon>Toxocaridae</taxon>
        <taxon>Toxocara</taxon>
    </lineage>
</organism>
<protein>
    <submittedName>
        <fullName evidence="13">Serine/arginine-rich splicing factor 9</fullName>
    </submittedName>
</protein>
<dbReference type="AlphaFoldDB" id="A0A183UZS5"/>
<dbReference type="GO" id="GO:0008380">
    <property type="term" value="P:RNA splicing"/>
    <property type="evidence" value="ECO:0007669"/>
    <property type="project" value="UniProtKB-KW"/>
</dbReference>
<evidence type="ECO:0000256" key="3">
    <source>
        <dbReference type="ARBA" id="ARBA00022664"/>
    </source>
</evidence>
<feature type="region of interest" description="Disordered" evidence="9">
    <location>
        <begin position="93"/>
        <end position="128"/>
    </location>
</feature>
<keyword evidence="12" id="KW-1185">Reference proteome</keyword>
<dbReference type="GO" id="GO:0005737">
    <property type="term" value="C:cytoplasm"/>
    <property type="evidence" value="ECO:0007669"/>
    <property type="project" value="TreeGrafter"/>
</dbReference>
<sequence>MSNMQVAPRTFTTMGSRRDCRVYVGNLPSNVKQRDLEDLFDKYGRICFIDVKYSRGAPFAFLEFEDARDAEDAIRGRDGYDLDGCRIRVEMTRGVGPRGPGGRPIYGSGGGGYDRRPPPPRGPPARRSGYRVIISGLPASGSWQDLKDHMRDAGDICYADVYKDGTGVVEYTKYDDMKYAIRKLDDTKFKSHEGETSYIRVREASARSRSRTRSRSPHTKRDSPQYSPARSGSRSRTKSKSITPHSSRSRS</sequence>
<dbReference type="PANTHER" id="PTHR23003:SF62">
    <property type="entry name" value="SERINE_ARGININE (SR)-TYPE SHUTTLING MRNA BINDING PROTEIN NPL3"/>
    <property type="match status" value="1"/>
</dbReference>
<dbReference type="CDD" id="cd12338">
    <property type="entry name" value="RRM1_SRSF1_like"/>
    <property type="match status" value="1"/>
</dbReference>
<evidence type="ECO:0000259" key="10">
    <source>
        <dbReference type="PROSITE" id="PS50102"/>
    </source>
</evidence>
<dbReference type="Proteomes" id="UP000050794">
    <property type="component" value="Unassembled WGS sequence"/>
</dbReference>
<evidence type="ECO:0000256" key="1">
    <source>
        <dbReference type="ARBA" id="ARBA00004123"/>
    </source>
</evidence>
<feature type="domain" description="RRM" evidence="10">
    <location>
        <begin position="20"/>
        <end position="94"/>
    </location>
</feature>
<evidence type="ECO:0000256" key="2">
    <source>
        <dbReference type="ARBA" id="ARBA00010269"/>
    </source>
</evidence>
<dbReference type="GO" id="GO:0006397">
    <property type="term" value="P:mRNA processing"/>
    <property type="evidence" value="ECO:0007669"/>
    <property type="project" value="UniProtKB-KW"/>
</dbReference>
<dbReference type="PROSITE" id="PS50102">
    <property type="entry name" value="RRM"/>
    <property type="match status" value="2"/>
</dbReference>
<feature type="region of interest" description="Disordered" evidence="9">
    <location>
        <begin position="200"/>
        <end position="251"/>
    </location>
</feature>
<dbReference type="SUPFAM" id="SSF54928">
    <property type="entry name" value="RNA-binding domain, RBD"/>
    <property type="match status" value="1"/>
</dbReference>
<feature type="compositionally biased region" description="Polar residues" evidence="9">
    <location>
        <begin position="242"/>
        <end position="251"/>
    </location>
</feature>